<proteinExistence type="predicted"/>
<evidence type="ECO:0000313" key="2">
    <source>
        <dbReference type="EMBL" id="ATI15879.1"/>
    </source>
</evidence>
<dbReference type="GeneID" id="62611849"/>
<sequence>MQQLASKFVALGCINAMNLDGGGSATLWYNGTILNTPSDGSERPVYHCMYV</sequence>
<dbReference type="PANTHER" id="PTHR40446:SF2">
    <property type="entry name" value="N-ACETYLGLUCOSAMINE-1-PHOSPHODIESTER ALPHA-N-ACETYLGLUCOSAMINIDASE"/>
    <property type="match status" value="1"/>
</dbReference>
<accession>A0A291LAB5</accession>
<feature type="domain" description="Phosphodiester glycosidase" evidence="1">
    <location>
        <begin position="2"/>
        <end position="51"/>
    </location>
</feature>
<dbReference type="PANTHER" id="PTHR40446">
    <property type="entry name" value="N-ACETYLGLUCOSAMINE-1-PHOSPHODIESTER ALPHA-N-ACETYLGLUCOSAMINIDASE"/>
    <property type="match status" value="1"/>
</dbReference>
<dbReference type="InterPro" id="IPR018711">
    <property type="entry name" value="NAGPA"/>
</dbReference>
<dbReference type="EMBL" id="MF805809">
    <property type="protein sequence ID" value="ATI15879.1"/>
    <property type="molecule type" value="Genomic_DNA"/>
</dbReference>
<evidence type="ECO:0000313" key="3">
    <source>
        <dbReference type="Proteomes" id="UP000230824"/>
    </source>
</evidence>
<dbReference type="KEGG" id="vg:62611849"/>
<dbReference type="RefSeq" id="YP_009984505.1">
    <property type="nucleotide sequence ID" value="NC_052652.1"/>
</dbReference>
<organism evidence="2 3">
    <name type="scientific">Escherichia phage vB_EcoM_PHB05</name>
    <dbReference type="NCBI Taxonomy" id="2041347"/>
    <lineage>
        <taxon>Viruses</taxon>
        <taxon>Duplodnaviria</taxon>
        <taxon>Heunggongvirae</taxon>
        <taxon>Uroviricota</taxon>
        <taxon>Caudoviricetes</taxon>
        <taxon>Stephanstirmvirinae</taxon>
        <taxon>Justusliebigvirus</taxon>
        <taxon>Justusliebigvirus PHB05</taxon>
    </lineage>
</organism>
<keyword evidence="3" id="KW-1185">Reference proteome</keyword>
<protein>
    <recommendedName>
        <fullName evidence="1">Phosphodiester glycosidase domain-containing protein</fullName>
    </recommendedName>
</protein>
<name>A0A291LAB5_9CAUD</name>
<dbReference type="Proteomes" id="UP000230824">
    <property type="component" value="Segment"/>
</dbReference>
<evidence type="ECO:0000259" key="1">
    <source>
        <dbReference type="Pfam" id="PF09992"/>
    </source>
</evidence>
<reference evidence="2 3" key="1">
    <citation type="submission" date="2017-09" db="EMBL/GenBank/DDBJ databases">
        <title>Phage vB_EcoM_PHB05 against multidrug-resistant shiga toxin-producing Escherichia.</title>
        <authorList>
            <person name="Chen Y."/>
            <person name="Song J."/>
            <person name="Wu B."/>
        </authorList>
    </citation>
    <scope>NUCLEOTIDE SEQUENCE [LARGE SCALE GENOMIC DNA]</scope>
    <source>
        <strain evidence="2">Wastewater</strain>
    </source>
</reference>
<dbReference type="Pfam" id="PF09992">
    <property type="entry name" value="NAGPA"/>
    <property type="match status" value="1"/>
</dbReference>